<feature type="transmembrane region" description="Helical" evidence="1">
    <location>
        <begin position="37"/>
        <end position="57"/>
    </location>
</feature>
<dbReference type="AlphaFoldDB" id="A0A6N2QV63"/>
<organism evidence="2">
    <name type="scientific">Schaalia odontolytica</name>
    <dbReference type="NCBI Taxonomy" id="1660"/>
    <lineage>
        <taxon>Bacteria</taxon>
        <taxon>Bacillati</taxon>
        <taxon>Actinomycetota</taxon>
        <taxon>Actinomycetes</taxon>
        <taxon>Actinomycetales</taxon>
        <taxon>Actinomycetaceae</taxon>
        <taxon>Schaalia</taxon>
    </lineage>
</organism>
<keyword evidence="1" id="KW-0812">Transmembrane</keyword>
<sequence>MSTIARVTAPILLILAAYIGGGAQLIFPHSIADTNDAVWTIAILAAGLLNLASILWLQRDTSAHSLALQGLLLKLCILPLNIGFLPFTAFLAAGLLAPSYLVLALAYLFTLICGMYALLLTSSQYGIAAAYRARTEGLLCPSSQRRHIAMHCLPFADLISSIWLYIVLHRAQKLASATTSDS</sequence>
<feature type="transmembrane region" description="Helical" evidence="1">
    <location>
        <begin position="78"/>
        <end position="98"/>
    </location>
</feature>
<dbReference type="EMBL" id="CACRSM010000001">
    <property type="protein sequence ID" value="VYS72376.1"/>
    <property type="molecule type" value="Genomic_DNA"/>
</dbReference>
<feature type="transmembrane region" description="Helical" evidence="1">
    <location>
        <begin position="12"/>
        <end position="31"/>
    </location>
</feature>
<reference evidence="2" key="1">
    <citation type="submission" date="2019-11" db="EMBL/GenBank/DDBJ databases">
        <authorList>
            <person name="Feng L."/>
        </authorList>
    </citation>
    <scope>NUCLEOTIDE SEQUENCE</scope>
    <source>
        <strain evidence="2">AodontolyticusLFYP35</strain>
    </source>
</reference>
<keyword evidence="1" id="KW-1133">Transmembrane helix</keyword>
<evidence type="ECO:0000313" key="2">
    <source>
        <dbReference type="EMBL" id="VYS72376.1"/>
    </source>
</evidence>
<protein>
    <submittedName>
        <fullName evidence="2">Uncharacterized protein</fullName>
    </submittedName>
</protein>
<feature type="transmembrane region" description="Helical" evidence="1">
    <location>
        <begin position="104"/>
        <end position="127"/>
    </location>
</feature>
<gene>
    <name evidence="2" type="ORF">AOLFYP35_00028</name>
</gene>
<proteinExistence type="predicted"/>
<keyword evidence="1" id="KW-0472">Membrane</keyword>
<accession>A0A6N2QV63</accession>
<name>A0A6N2QV63_9ACTO</name>
<evidence type="ECO:0000256" key="1">
    <source>
        <dbReference type="SAM" id="Phobius"/>
    </source>
</evidence>